<sequence length="433" mass="47299">LIDQRCRELVFNPEQSFNGKRLLNHVVNIVDVADEDSCGYLCFMEPNCASYNFEIPTSQAGVHKCELSNSTHEIHGDDLVNDQNFLYRGSRSACVNSPCRNNSTCQTGFTNKKYRCSCTAGFTGEHCENDIDECAAGTHDCSPDALCVNLIGSYNCTCKQGFLGNGKDCQDIDECATGTHKCTVHDVCNNTHGSHNCTPISCEELYHRAISREMISYERIAVYGKIVVYCKINETILGPCSGGIWTLVMKIDGSKGNFDYDSVLWSNKETFNAVAGGQTGFDLQQTKLPTYWNSSFSKICLGMRILEQDEKHFILIHRTADSLFSLIADGQYRNTTLGRETWKSLLGSEGSLQLNCNMEGFNVFDVSCGAKARIGIIANNEIGCGYCPDSTIGFGIGGDLAVSNSTCGNAAAYGQGADNGGRDLKAMGYILVQ</sequence>
<evidence type="ECO:0000259" key="6">
    <source>
        <dbReference type="PROSITE" id="PS50948"/>
    </source>
</evidence>
<keyword evidence="3" id="KW-0325">Glycoprotein</keyword>
<evidence type="ECO:0000313" key="7">
    <source>
        <dbReference type="EMBL" id="CAH3015324.1"/>
    </source>
</evidence>
<reference evidence="7 8" key="1">
    <citation type="submission" date="2022-05" db="EMBL/GenBank/DDBJ databases">
        <authorList>
            <consortium name="Genoscope - CEA"/>
            <person name="William W."/>
        </authorList>
    </citation>
    <scope>NUCLEOTIDE SEQUENCE [LARGE SCALE GENOMIC DNA]</scope>
</reference>
<feature type="domain" description="Apple" evidence="6">
    <location>
        <begin position="6"/>
        <end position="94"/>
    </location>
</feature>
<dbReference type="PROSITE" id="PS01186">
    <property type="entry name" value="EGF_2"/>
    <property type="match status" value="2"/>
</dbReference>
<protein>
    <recommendedName>
        <fullName evidence="9">EGF-like domain-containing protein</fullName>
    </recommendedName>
</protein>
<name>A0ABN8LE23_9CNID</name>
<dbReference type="InterPro" id="IPR003609">
    <property type="entry name" value="Pan_app"/>
</dbReference>
<dbReference type="PROSITE" id="PS50026">
    <property type="entry name" value="EGF_3"/>
    <property type="match status" value="2"/>
</dbReference>
<dbReference type="Pfam" id="PF07645">
    <property type="entry name" value="EGF_CA"/>
    <property type="match status" value="2"/>
</dbReference>
<evidence type="ECO:0000256" key="2">
    <source>
        <dbReference type="ARBA" id="ARBA00023157"/>
    </source>
</evidence>
<comment type="caution">
    <text evidence="7">The sequence shown here is derived from an EMBL/GenBank/DDBJ whole genome shotgun (WGS) entry which is preliminary data.</text>
</comment>
<feature type="non-terminal residue" evidence="7">
    <location>
        <position position="1"/>
    </location>
</feature>
<feature type="disulfide bond" evidence="4">
    <location>
        <begin position="99"/>
        <end position="116"/>
    </location>
</feature>
<dbReference type="EMBL" id="CALNXI010000022">
    <property type="protein sequence ID" value="CAH3015324.1"/>
    <property type="molecule type" value="Genomic_DNA"/>
</dbReference>
<gene>
    <name evidence="7" type="ORF">PEVE_00015556</name>
</gene>
<evidence type="ECO:0000256" key="4">
    <source>
        <dbReference type="PROSITE-ProRule" id="PRU00076"/>
    </source>
</evidence>
<dbReference type="CDD" id="cd00054">
    <property type="entry name" value="EGF_CA"/>
    <property type="match status" value="2"/>
</dbReference>
<keyword evidence="2 4" id="KW-1015">Disulfide bond</keyword>
<evidence type="ECO:0000313" key="8">
    <source>
        <dbReference type="Proteomes" id="UP001159427"/>
    </source>
</evidence>
<comment type="caution">
    <text evidence="4">Lacks conserved residue(s) required for the propagation of feature annotation.</text>
</comment>
<dbReference type="Gene3D" id="2.10.25.10">
    <property type="entry name" value="Laminin"/>
    <property type="match status" value="3"/>
</dbReference>
<dbReference type="SMART" id="SM00179">
    <property type="entry name" value="EGF_CA"/>
    <property type="match status" value="2"/>
</dbReference>
<organism evidence="7 8">
    <name type="scientific">Porites evermanni</name>
    <dbReference type="NCBI Taxonomy" id="104178"/>
    <lineage>
        <taxon>Eukaryota</taxon>
        <taxon>Metazoa</taxon>
        <taxon>Cnidaria</taxon>
        <taxon>Anthozoa</taxon>
        <taxon>Hexacorallia</taxon>
        <taxon>Scleractinia</taxon>
        <taxon>Fungiina</taxon>
        <taxon>Poritidae</taxon>
        <taxon>Porites</taxon>
    </lineage>
</organism>
<evidence type="ECO:0000259" key="5">
    <source>
        <dbReference type="PROSITE" id="PS50026"/>
    </source>
</evidence>
<proteinExistence type="predicted"/>
<dbReference type="PROSITE" id="PS01187">
    <property type="entry name" value="EGF_CA"/>
    <property type="match status" value="1"/>
</dbReference>
<keyword evidence="8" id="KW-1185">Reference proteome</keyword>
<dbReference type="PROSITE" id="PS00010">
    <property type="entry name" value="ASX_HYDROXYL"/>
    <property type="match status" value="1"/>
</dbReference>
<feature type="domain" description="EGF-like" evidence="5">
    <location>
        <begin position="130"/>
        <end position="170"/>
    </location>
</feature>
<feature type="disulfide bond" evidence="4">
    <location>
        <begin position="118"/>
        <end position="127"/>
    </location>
</feature>
<dbReference type="InterPro" id="IPR000152">
    <property type="entry name" value="EGF-type_Asp/Asn_hydroxyl_site"/>
</dbReference>
<evidence type="ECO:0000256" key="1">
    <source>
        <dbReference type="ARBA" id="ARBA00022536"/>
    </source>
</evidence>
<dbReference type="InterPro" id="IPR000742">
    <property type="entry name" value="EGF"/>
</dbReference>
<dbReference type="InterPro" id="IPR049883">
    <property type="entry name" value="NOTCH1_EGF-like"/>
</dbReference>
<dbReference type="PANTHER" id="PTHR24042:SF5">
    <property type="entry name" value="EGF-LIKE CALCIUM-BINDING DOMAIN-CONTAINING PROTEIN"/>
    <property type="match status" value="1"/>
</dbReference>
<dbReference type="PANTHER" id="PTHR24042">
    <property type="entry name" value="NEL HOMOLOG"/>
    <property type="match status" value="1"/>
</dbReference>
<dbReference type="SUPFAM" id="SSF57196">
    <property type="entry name" value="EGF/Laminin"/>
    <property type="match status" value="2"/>
</dbReference>
<dbReference type="InterPro" id="IPR051586">
    <property type="entry name" value="PKC-binding_NELL"/>
</dbReference>
<feature type="domain" description="EGF-like" evidence="5">
    <location>
        <begin position="90"/>
        <end position="128"/>
    </location>
</feature>
<dbReference type="InterPro" id="IPR018097">
    <property type="entry name" value="EGF_Ca-bd_CS"/>
</dbReference>
<evidence type="ECO:0000256" key="3">
    <source>
        <dbReference type="ARBA" id="ARBA00023180"/>
    </source>
</evidence>
<dbReference type="SMART" id="SM00181">
    <property type="entry name" value="EGF"/>
    <property type="match status" value="2"/>
</dbReference>
<dbReference type="InterPro" id="IPR001881">
    <property type="entry name" value="EGF-like_Ca-bd_dom"/>
</dbReference>
<accession>A0ABN8LE23</accession>
<dbReference type="PROSITE" id="PS00022">
    <property type="entry name" value="EGF_1"/>
    <property type="match status" value="1"/>
</dbReference>
<dbReference type="PROSITE" id="PS50948">
    <property type="entry name" value="PAN"/>
    <property type="match status" value="1"/>
</dbReference>
<dbReference type="Pfam" id="PF00024">
    <property type="entry name" value="PAN_1"/>
    <property type="match status" value="1"/>
</dbReference>
<evidence type="ECO:0008006" key="9">
    <source>
        <dbReference type="Google" id="ProtNLM"/>
    </source>
</evidence>
<keyword evidence="1 4" id="KW-0245">EGF-like domain</keyword>
<dbReference type="Proteomes" id="UP001159427">
    <property type="component" value="Unassembled WGS sequence"/>
</dbReference>